<dbReference type="RefSeq" id="WP_071115802.1">
    <property type="nucleotide sequence ID" value="NZ_MKCS01000001.1"/>
</dbReference>
<reference evidence="4 5" key="1">
    <citation type="submission" date="2016-09" db="EMBL/GenBank/DDBJ databases">
        <title>Chromobacterium muskegensis sp. nov., an insecticidal bacterium isolated from Sphagnum bogs.</title>
        <authorList>
            <person name="Sparks M.E."/>
            <person name="Blackburn M.B."/>
            <person name="Gundersen-Rindal D.E."/>
            <person name="Mitchell A."/>
            <person name="Farrar R."/>
            <person name="Kuhar D."/>
        </authorList>
    </citation>
    <scope>NUCLEOTIDE SEQUENCE [LARGE SCALE GENOMIC DNA]</scope>
    <source>
        <strain evidence="4 5">37-2</strain>
    </source>
</reference>
<dbReference type="STRING" id="1903179.BI347_09995"/>
<proteinExistence type="predicted"/>
<dbReference type="PANTHER" id="PTHR45138:SF9">
    <property type="entry name" value="DIGUANYLATE CYCLASE DGCM-RELATED"/>
    <property type="match status" value="1"/>
</dbReference>
<dbReference type="PANTHER" id="PTHR45138">
    <property type="entry name" value="REGULATORY COMPONENTS OF SENSORY TRANSDUCTION SYSTEM"/>
    <property type="match status" value="1"/>
</dbReference>
<evidence type="ECO:0000313" key="5">
    <source>
        <dbReference type="Proteomes" id="UP000180088"/>
    </source>
</evidence>
<feature type="domain" description="GGDEF" evidence="3">
    <location>
        <begin position="176"/>
        <end position="307"/>
    </location>
</feature>
<name>A0A1S1X2R9_9NEIS</name>
<dbReference type="GO" id="GO:0043709">
    <property type="term" value="P:cell adhesion involved in single-species biofilm formation"/>
    <property type="evidence" value="ECO:0007669"/>
    <property type="project" value="TreeGrafter"/>
</dbReference>
<dbReference type="InterPro" id="IPR000160">
    <property type="entry name" value="GGDEF_dom"/>
</dbReference>
<dbReference type="GO" id="GO:1902201">
    <property type="term" value="P:negative regulation of bacterial-type flagellum-dependent cell motility"/>
    <property type="evidence" value="ECO:0007669"/>
    <property type="project" value="TreeGrafter"/>
</dbReference>
<gene>
    <name evidence="4" type="ORF">BI347_09995</name>
</gene>
<dbReference type="OrthoDB" id="9813903at2"/>
<dbReference type="EC" id="2.7.7.65" evidence="1"/>
<dbReference type="CDD" id="cd01949">
    <property type="entry name" value="GGDEF"/>
    <property type="match status" value="1"/>
</dbReference>
<dbReference type="NCBIfam" id="TIGR00254">
    <property type="entry name" value="GGDEF"/>
    <property type="match status" value="1"/>
</dbReference>
<dbReference type="GO" id="GO:0052621">
    <property type="term" value="F:diguanylate cyclase activity"/>
    <property type="evidence" value="ECO:0007669"/>
    <property type="project" value="UniProtKB-EC"/>
</dbReference>
<comment type="caution">
    <text evidence="4">The sequence shown here is derived from an EMBL/GenBank/DDBJ whole genome shotgun (WGS) entry which is preliminary data.</text>
</comment>
<dbReference type="InterPro" id="IPR035965">
    <property type="entry name" value="PAS-like_dom_sf"/>
</dbReference>
<protein>
    <recommendedName>
        <fullName evidence="1">diguanylate cyclase</fullName>
        <ecNumber evidence="1">2.7.7.65</ecNumber>
    </recommendedName>
</protein>
<accession>A0A1S1X2R9</accession>
<dbReference type="InterPro" id="IPR029787">
    <property type="entry name" value="Nucleotide_cyclase"/>
</dbReference>
<evidence type="ECO:0000259" key="3">
    <source>
        <dbReference type="PROSITE" id="PS50887"/>
    </source>
</evidence>
<dbReference type="Gene3D" id="3.30.70.270">
    <property type="match status" value="1"/>
</dbReference>
<evidence type="ECO:0000256" key="2">
    <source>
        <dbReference type="ARBA" id="ARBA00034247"/>
    </source>
</evidence>
<dbReference type="AlphaFoldDB" id="A0A1S1X2R9"/>
<dbReference type="InterPro" id="IPR050469">
    <property type="entry name" value="Diguanylate_Cyclase"/>
</dbReference>
<comment type="catalytic activity">
    <reaction evidence="2">
        <text>2 GTP = 3',3'-c-di-GMP + 2 diphosphate</text>
        <dbReference type="Rhea" id="RHEA:24898"/>
        <dbReference type="ChEBI" id="CHEBI:33019"/>
        <dbReference type="ChEBI" id="CHEBI:37565"/>
        <dbReference type="ChEBI" id="CHEBI:58805"/>
        <dbReference type="EC" id="2.7.7.65"/>
    </reaction>
</comment>
<evidence type="ECO:0000313" key="4">
    <source>
        <dbReference type="EMBL" id="OHX13804.1"/>
    </source>
</evidence>
<dbReference type="InterPro" id="IPR043128">
    <property type="entry name" value="Rev_trsase/Diguanyl_cyclase"/>
</dbReference>
<dbReference type="SUPFAM" id="SSF55785">
    <property type="entry name" value="PYP-like sensor domain (PAS domain)"/>
    <property type="match status" value="1"/>
</dbReference>
<sequence length="307" mass="34018">MKPASQADDIASRLISLQQDSPLLISLFDEHDFLRYANPAFCAALEVAPHERINWEQMMRRNYHGGRGTLIQARDFEAWLASARSRRAKQPFRAFESDLVDGRWIWMTETMQPGGWMLCVACDITNLRAGERELRQARDMAQRAALTDPLTGIGNRAHILEQLEGMLAQFLAGGCGAAAVAILDLDNFKLINDLQGHLAGDEVLRDFARRLQPLLKPHDSLGRLGGEEFLLLLPGSALAEAEARIQAMLAEVQASRPLADVPSFSYTCSVGMTLLRAGDEMMAALGRADEALYQAKSGGRNTWRVRL</sequence>
<dbReference type="Proteomes" id="UP000180088">
    <property type="component" value="Unassembled WGS sequence"/>
</dbReference>
<organism evidence="4 5">
    <name type="scientific">Chromobacterium sphagni</name>
    <dbReference type="NCBI Taxonomy" id="1903179"/>
    <lineage>
        <taxon>Bacteria</taxon>
        <taxon>Pseudomonadati</taxon>
        <taxon>Pseudomonadota</taxon>
        <taxon>Betaproteobacteria</taxon>
        <taxon>Neisseriales</taxon>
        <taxon>Chromobacteriaceae</taxon>
        <taxon>Chromobacterium</taxon>
    </lineage>
</organism>
<dbReference type="PROSITE" id="PS50887">
    <property type="entry name" value="GGDEF"/>
    <property type="match status" value="1"/>
</dbReference>
<dbReference type="GO" id="GO:0005886">
    <property type="term" value="C:plasma membrane"/>
    <property type="evidence" value="ECO:0007669"/>
    <property type="project" value="TreeGrafter"/>
</dbReference>
<dbReference type="SMART" id="SM00267">
    <property type="entry name" value="GGDEF"/>
    <property type="match status" value="1"/>
</dbReference>
<dbReference type="SUPFAM" id="SSF55073">
    <property type="entry name" value="Nucleotide cyclase"/>
    <property type="match status" value="1"/>
</dbReference>
<evidence type="ECO:0000256" key="1">
    <source>
        <dbReference type="ARBA" id="ARBA00012528"/>
    </source>
</evidence>
<dbReference type="EMBL" id="MKCS01000001">
    <property type="protein sequence ID" value="OHX13804.1"/>
    <property type="molecule type" value="Genomic_DNA"/>
</dbReference>
<dbReference type="Pfam" id="PF00990">
    <property type="entry name" value="GGDEF"/>
    <property type="match status" value="1"/>
</dbReference>